<evidence type="ECO:0000313" key="2">
    <source>
        <dbReference type="Proteomes" id="UP000265520"/>
    </source>
</evidence>
<feature type="non-terminal residue" evidence="1">
    <location>
        <position position="1"/>
    </location>
</feature>
<proteinExistence type="predicted"/>
<sequence>LELDGPLRYRFLLFPNDARAALSPGAGATVGSSECFAGTRRRIEDAVDLSGTVADPKI</sequence>
<dbReference type="Proteomes" id="UP000265520">
    <property type="component" value="Unassembled WGS sequence"/>
</dbReference>
<evidence type="ECO:0000313" key="1">
    <source>
        <dbReference type="EMBL" id="MCI58916.1"/>
    </source>
</evidence>
<keyword evidence="2" id="KW-1185">Reference proteome</keyword>
<accession>A0A392TFK5</accession>
<organism evidence="1 2">
    <name type="scientific">Trifolium medium</name>
    <dbReference type="NCBI Taxonomy" id="97028"/>
    <lineage>
        <taxon>Eukaryota</taxon>
        <taxon>Viridiplantae</taxon>
        <taxon>Streptophyta</taxon>
        <taxon>Embryophyta</taxon>
        <taxon>Tracheophyta</taxon>
        <taxon>Spermatophyta</taxon>
        <taxon>Magnoliopsida</taxon>
        <taxon>eudicotyledons</taxon>
        <taxon>Gunneridae</taxon>
        <taxon>Pentapetalae</taxon>
        <taxon>rosids</taxon>
        <taxon>fabids</taxon>
        <taxon>Fabales</taxon>
        <taxon>Fabaceae</taxon>
        <taxon>Papilionoideae</taxon>
        <taxon>50 kb inversion clade</taxon>
        <taxon>NPAAA clade</taxon>
        <taxon>Hologalegina</taxon>
        <taxon>IRL clade</taxon>
        <taxon>Trifolieae</taxon>
        <taxon>Trifolium</taxon>
    </lineage>
</organism>
<name>A0A392TFK5_9FABA</name>
<dbReference type="EMBL" id="LXQA010553967">
    <property type="protein sequence ID" value="MCI58916.1"/>
    <property type="molecule type" value="Genomic_DNA"/>
</dbReference>
<protein>
    <submittedName>
        <fullName evidence="1">Uncharacterized protein</fullName>
    </submittedName>
</protein>
<dbReference type="AlphaFoldDB" id="A0A392TFK5"/>
<reference evidence="1 2" key="1">
    <citation type="journal article" date="2018" name="Front. Plant Sci.">
        <title>Red Clover (Trifolium pratense) and Zigzag Clover (T. medium) - A Picture of Genomic Similarities and Differences.</title>
        <authorList>
            <person name="Dluhosova J."/>
            <person name="Istvanek J."/>
            <person name="Nedelnik J."/>
            <person name="Repkova J."/>
        </authorList>
    </citation>
    <scope>NUCLEOTIDE SEQUENCE [LARGE SCALE GENOMIC DNA]</scope>
    <source>
        <strain evidence="2">cv. 10/8</strain>
        <tissue evidence="1">Leaf</tissue>
    </source>
</reference>
<comment type="caution">
    <text evidence="1">The sequence shown here is derived from an EMBL/GenBank/DDBJ whole genome shotgun (WGS) entry which is preliminary data.</text>
</comment>